<evidence type="ECO:0000313" key="2">
    <source>
        <dbReference type="Proteomes" id="UP001595904"/>
    </source>
</evidence>
<dbReference type="RefSeq" id="WP_380599431.1">
    <property type="nucleotide sequence ID" value="NZ_JBHSDU010000003.1"/>
</dbReference>
<dbReference type="EMBL" id="JBHSDU010000003">
    <property type="protein sequence ID" value="MFC4311256.1"/>
    <property type="molecule type" value="Genomic_DNA"/>
</dbReference>
<keyword evidence="2" id="KW-1185">Reference proteome</keyword>
<comment type="caution">
    <text evidence="1">The sequence shown here is derived from an EMBL/GenBank/DDBJ whole genome shotgun (WGS) entry which is preliminary data.</text>
</comment>
<accession>A0ABV8SUR3</accession>
<proteinExistence type="predicted"/>
<evidence type="ECO:0000313" key="1">
    <source>
        <dbReference type="EMBL" id="MFC4311256.1"/>
    </source>
</evidence>
<gene>
    <name evidence="1" type="ORF">ACFPN2_19310</name>
</gene>
<name>A0ABV8SUR3_9GAMM</name>
<protein>
    <recommendedName>
        <fullName evidence="3">DUF4279 domain-containing protein</fullName>
    </recommendedName>
</protein>
<reference evidence="2" key="1">
    <citation type="journal article" date="2019" name="Int. J. Syst. Evol. Microbiol.">
        <title>The Global Catalogue of Microorganisms (GCM) 10K type strain sequencing project: providing services to taxonomists for standard genome sequencing and annotation.</title>
        <authorList>
            <consortium name="The Broad Institute Genomics Platform"/>
            <consortium name="The Broad Institute Genome Sequencing Center for Infectious Disease"/>
            <person name="Wu L."/>
            <person name="Ma J."/>
        </authorList>
    </citation>
    <scope>NUCLEOTIDE SEQUENCE [LARGE SCALE GENOMIC DNA]</scope>
    <source>
        <strain evidence="2">CGMCC 1.10759</strain>
    </source>
</reference>
<dbReference type="Proteomes" id="UP001595904">
    <property type="component" value="Unassembled WGS sequence"/>
</dbReference>
<evidence type="ECO:0008006" key="3">
    <source>
        <dbReference type="Google" id="ProtNLM"/>
    </source>
</evidence>
<sequence>MKARPQPKQSLQEPRLFLRIRHPTMDPREITRALAIEPIQTLAAGAVTESGVHRLHSESYWIAQLPVTSMHELAENYRTGGLTAPTLPASKEELLTLVGATEWDVRILLRLKELQLDTNQKFLQQVVSDGGSIALLVDRGEQRVPFVIKRALPKLAQLGIELEVD</sequence>
<organism evidence="1 2">
    <name type="scientific">Steroidobacter flavus</name>
    <dbReference type="NCBI Taxonomy" id="1842136"/>
    <lineage>
        <taxon>Bacteria</taxon>
        <taxon>Pseudomonadati</taxon>
        <taxon>Pseudomonadota</taxon>
        <taxon>Gammaproteobacteria</taxon>
        <taxon>Steroidobacterales</taxon>
        <taxon>Steroidobacteraceae</taxon>
        <taxon>Steroidobacter</taxon>
    </lineage>
</organism>